<organism evidence="1 2">
    <name type="scientific">Clostridium perfringens</name>
    <dbReference type="NCBI Taxonomy" id="1502"/>
    <lineage>
        <taxon>Bacteria</taxon>
        <taxon>Bacillati</taxon>
        <taxon>Bacillota</taxon>
        <taxon>Clostridia</taxon>
        <taxon>Eubacteriales</taxon>
        <taxon>Clostridiaceae</taxon>
        <taxon>Clostridium</taxon>
    </lineage>
</organism>
<sequence>MGVIVMKDWVVEKFYRTKRDDLADKHFDIEILEAELREKDIELNYSYKANIEEIYKEYYR</sequence>
<evidence type="ECO:0000313" key="2">
    <source>
        <dbReference type="Proteomes" id="UP000070260"/>
    </source>
</evidence>
<proteinExistence type="predicted"/>
<dbReference type="Proteomes" id="UP000070260">
    <property type="component" value="Chromosome"/>
</dbReference>
<accession>A0A127EHS0</accession>
<dbReference type="EMBL" id="CP010994">
    <property type="protein sequence ID" value="AMN35499.1"/>
    <property type="molecule type" value="Genomic_DNA"/>
</dbReference>
<gene>
    <name evidence="1" type="ORF">JFP838_06975</name>
</gene>
<protein>
    <submittedName>
        <fullName evidence="1">Uncharacterized protein</fullName>
    </submittedName>
</protein>
<dbReference type="PATRIC" id="fig|1502.177.peg.1428"/>
<reference evidence="1 2" key="1">
    <citation type="journal article" date="2016" name="PLoS ONE">
        <title>Plasmid Characterization and Chromosome Analysis of Two netF+ Clostridium perfringens Isolates Associated with Foal and Canine Necrotizing Enteritis.</title>
        <authorList>
            <person name="Mehdizadeh Gohari I."/>
            <person name="Kropinski A.M."/>
            <person name="Weese S.J."/>
            <person name="Parreira V.R."/>
            <person name="Whitehead A.E."/>
            <person name="Boerlin P."/>
            <person name="Prescott J.F."/>
        </authorList>
    </citation>
    <scope>NUCLEOTIDE SEQUENCE [LARGE SCALE GENOMIC DNA]</scope>
    <source>
        <strain evidence="1 2">JP838</strain>
    </source>
</reference>
<evidence type="ECO:0000313" key="1">
    <source>
        <dbReference type="EMBL" id="AMN35499.1"/>
    </source>
</evidence>
<name>A0A127EHS0_CLOPF</name>
<dbReference type="AlphaFoldDB" id="A0A127EHS0"/>